<dbReference type="Gene3D" id="3.40.630.20">
    <property type="entry name" value="Peptidase C15, pyroglutamyl peptidase I-like"/>
    <property type="match status" value="1"/>
</dbReference>
<dbReference type="OrthoDB" id="407146at2759"/>
<organism evidence="6 7">
    <name type="scientific">Musa troglodytarum</name>
    <name type="common">fe'i banana</name>
    <dbReference type="NCBI Taxonomy" id="320322"/>
    <lineage>
        <taxon>Eukaryota</taxon>
        <taxon>Viridiplantae</taxon>
        <taxon>Streptophyta</taxon>
        <taxon>Embryophyta</taxon>
        <taxon>Tracheophyta</taxon>
        <taxon>Spermatophyta</taxon>
        <taxon>Magnoliopsida</taxon>
        <taxon>Liliopsida</taxon>
        <taxon>Zingiberales</taxon>
        <taxon>Musaceae</taxon>
        <taxon>Musa</taxon>
    </lineage>
</organism>
<dbReference type="FunFam" id="3.40.630.20:FF:000003">
    <property type="entry name" value="Pyrrolidone-carboxylate peptidase isoform A"/>
    <property type="match status" value="1"/>
</dbReference>
<dbReference type="Pfam" id="PF01470">
    <property type="entry name" value="Peptidase_C15"/>
    <property type="match status" value="1"/>
</dbReference>
<dbReference type="InterPro" id="IPR016125">
    <property type="entry name" value="Peptidase_C15-like"/>
</dbReference>
<dbReference type="Proteomes" id="UP001055439">
    <property type="component" value="Chromosome 6"/>
</dbReference>
<dbReference type="GO" id="GO:0005829">
    <property type="term" value="C:cytosol"/>
    <property type="evidence" value="ECO:0007669"/>
    <property type="project" value="InterPro"/>
</dbReference>
<comment type="similarity">
    <text evidence="1">Belongs to the peptidase C15 family.</text>
</comment>
<name>A0A9E7KA37_9LILI</name>
<dbReference type="SUPFAM" id="SSF53182">
    <property type="entry name" value="Pyrrolidone carboxyl peptidase (pyroglutamate aminopeptidase)"/>
    <property type="match status" value="1"/>
</dbReference>
<evidence type="ECO:0000256" key="5">
    <source>
        <dbReference type="ARBA" id="ARBA00022807"/>
    </source>
</evidence>
<accession>A0A9E7KA37</accession>
<gene>
    <name evidence="6" type="ORF">MUK42_23979</name>
</gene>
<evidence type="ECO:0000256" key="3">
    <source>
        <dbReference type="ARBA" id="ARBA00022670"/>
    </source>
</evidence>
<evidence type="ECO:0000313" key="6">
    <source>
        <dbReference type="EMBL" id="URE08480.1"/>
    </source>
</evidence>
<dbReference type="EMBL" id="CP097508">
    <property type="protein sequence ID" value="URE08480.1"/>
    <property type="molecule type" value="Genomic_DNA"/>
</dbReference>
<keyword evidence="3" id="KW-0645">Protease</keyword>
<keyword evidence="7" id="KW-1185">Reference proteome</keyword>
<sequence length="276" mass="30451">MSRLVYVSSRIGLLERHSLPQQPSASEEKAERDYPDFFAFSRVPAEIYRKEGRGCWRQVEMGSERPSEVAVHITGFGRFHGVPENPTEGIVGGLEHFMQEKGLPQGLRLGSCNVLETAGEGALAPLYRALESAVPQTSTNSGRVIWVHFGVNGSSSCFAVEKQAVNEASFPCPDELGWKPMGVPIIASDGGISHVRQTTLPVDDIVKALAKTGYLARTSLDAGRFVCNYVYYHSLWFAEQHGFDSLFVHVPPFETINKESQMKFVACLLDVLAYLP</sequence>
<dbReference type="PANTHER" id="PTHR23402:SF1">
    <property type="entry name" value="PYROGLUTAMYL-PEPTIDASE I"/>
    <property type="match status" value="1"/>
</dbReference>
<dbReference type="InterPro" id="IPR000816">
    <property type="entry name" value="Peptidase_C15"/>
</dbReference>
<keyword evidence="5" id="KW-0788">Thiol protease</keyword>
<dbReference type="PANTHER" id="PTHR23402">
    <property type="entry name" value="PROTEASE FAMILY C15 PYROGLUTAMYL-PEPTIDASE I-RELATED"/>
    <property type="match status" value="1"/>
</dbReference>
<keyword evidence="2" id="KW-0963">Cytoplasm</keyword>
<evidence type="ECO:0000256" key="4">
    <source>
        <dbReference type="ARBA" id="ARBA00022801"/>
    </source>
</evidence>
<dbReference type="AlphaFoldDB" id="A0A9E7KA37"/>
<dbReference type="InterPro" id="IPR036440">
    <property type="entry name" value="Peptidase_C15-like_sf"/>
</dbReference>
<protein>
    <submittedName>
        <fullName evidence="6">Pyroglutamyl peptidase</fullName>
    </submittedName>
</protein>
<keyword evidence="4" id="KW-0378">Hydrolase</keyword>
<reference evidence="6" key="1">
    <citation type="submission" date="2022-05" db="EMBL/GenBank/DDBJ databases">
        <title>The Musa troglodytarum L. genome provides insights into the mechanism of non-climacteric behaviour and enrichment of carotenoids.</title>
        <authorList>
            <person name="Wang J."/>
        </authorList>
    </citation>
    <scope>NUCLEOTIDE SEQUENCE</scope>
    <source>
        <tissue evidence="6">Leaf</tissue>
    </source>
</reference>
<dbReference type="GO" id="GO:0006508">
    <property type="term" value="P:proteolysis"/>
    <property type="evidence" value="ECO:0007669"/>
    <property type="project" value="UniProtKB-KW"/>
</dbReference>
<evidence type="ECO:0000313" key="7">
    <source>
        <dbReference type="Proteomes" id="UP001055439"/>
    </source>
</evidence>
<evidence type="ECO:0000256" key="2">
    <source>
        <dbReference type="ARBA" id="ARBA00022490"/>
    </source>
</evidence>
<proteinExistence type="inferred from homology"/>
<dbReference type="CDD" id="cd00501">
    <property type="entry name" value="Peptidase_C15"/>
    <property type="match status" value="1"/>
</dbReference>
<dbReference type="GO" id="GO:0016920">
    <property type="term" value="F:pyroglutamyl-peptidase activity"/>
    <property type="evidence" value="ECO:0007669"/>
    <property type="project" value="InterPro"/>
</dbReference>
<evidence type="ECO:0000256" key="1">
    <source>
        <dbReference type="ARBA" id="ARBA00006641"/>
    </source>
</evidence>